<dbReference type="SUPFAM" id="SSF47616">
    <property type="entry name" value="GST C-terminal domain-like"/>
    <property type="match status" value="1"/>
</dbReference>
<dbReference type="EMBL" id="JAJEWP010000007">
    <property type="protein sequence ID" value="MCC2618089.1"/>
    <property type="molecule type" value="Genomic_DNA"/>
</dbReference>
<feature type="domain" description="GST C-terminal" evidence="2">
    <location>
        <begin position="86"/>
        <end position="249"/>
    </location>
</feature>
<sequence>MPKYVLYGTPFSFYTAKARAYFQVKGIPFEEVFATAKVYKSVIKPRTGVQMIPVVATPDGEYLQDTAAIIDALEQRHPEPAILPSTPRQRMLCLLLEAWADEWLLLPAMHYRWNHDNTPYIYEQFGQVAGPWLPAFIRRRLGKKLAARFAGFVPKLGIHGHVPRALEHWFENTILPALQQHFSDHDFVLGERPSLADVSLMGPFYAHLYSDPAPGKLLREKAPALCDWIERMRNVQPDEQLQWLPDDAIPNTLAPLVADVFEHLWPMLANTVVAVEEWALTYADERALPRGIGEHQFRFGTTQANRVVLPFQQWKMQRILDAWAQLSEAQQRDVQDWLQPYVGEQGLAFAIHRPVTRRDNRIWLQ</sequence>
<evidence type="ECO:0000259" key="2">
    <source>
        <dbReference type="PROSITE" id="PS50405"/>
    </source>
</evidence>
<dbReference type="InterPro" id="IPR036282">
    <property type="entry name" value="Glutathione-S-Trfase_C_sf"/>
</dbReference>
<dbReference type="Gene3D" id="1.20.1050.10">
    <property type="match status" value="2"/>
</dbReference>
<dbReference type="PANTHER" id="PTHR12289:SF67">
    <property type="match status" value="1"/>
</dbReference>
<dbReference type="PROSITE" id="PS50405">
    <property type="entry name" value="GST_CTER"/>
    <property type="match status" value="1"/>
</dbReference>
<dbReference type="InterPro" id="IPR036249">
    <property type="entry name" value="Thioredoxin-like_sf"/>
</dbReference>
<dbReference type="Gene3D" id="3.40.30.10">
    <property type="entry name" value="Glutaredoxin"/>
    <property type="match status" value="1"/>
</dbReference>
<dbReference type="Pfam" id="PF13417">
    <property type="entry name" value="GST_N_3"/>
    <property type="match status" value="1"/>
</dbReference>
<dbReference type="SUPFAM" id="SSF52833">
    <property type="entry name" value="Thioredoxin-like"/>
    <property type="match status" value="1"/>
</dbReference>
<dbReference type="InterPro" id="IPR004045">
    <property type="entry name" value="Glutathione_S-Trfase_N"/>
</dbReference>
<dbReference type="PROSITE" id="PS50404">
    <property type="entry name" value="GST_NTER"/>
    <property type="match status" value="1"/>
</dbReference>
<comment type="caution">
    <text evidence="3">The sequence shown here is derived from an EMBL/GenBank/DDBJ whole genome shotgun (WGS) entry which is preliminary data.</text>
</comment>
<evidence type="ECO:0000313" key="3">
    <source>
        <dbReference type="EMBL" id="MCC2618089.1"/>
    </source>
</evidence>
<dbReference type="Pfam" id="PF00043">
    <property type="entry name" value="GST_C"/>
    <property type="match status" value="1"/>
</dbReference>
<proteinExistence type="predicted"/>
<name>A0ABS8GBZ3_9ALTE</name>
<dbReference type="InterPro" id="IPR010987">
    <property type="entry name" value="Glutathione-S-Trfase_C-like"/>
</dbReference>
<dbReference type="RefSeq" id="WP_229162629.1">
    <property type="nucleotide sequence ID" value="NZ_JAJEWP010000007.1"/>
</dbReference>
<reference evidence="3 4" key="1">
    <citation type="submission" date="2021-10" db="EMBL/GenBank/DDBJ databases">
        <title>Draft genome of Aestuariibacter halophilus JC2043.</title>
        <authorList>
            <person name="Emsley S.A."/>
            <person name="Pfannmuller K.M."/>
            <person name="Ushijima B."/>
            <person name="Saw J.H."/>
            <person name="Videau P."/>
        </authorList>
    </citation>
    <scope>NUCLEOTIDE SEQUENCE [LARGE SCALE GENOMIC DNA]</scope>
    <source>
        <strain evidence="3 4">JC2043</strain>
    </source>
</reference>
<accession>A0ABS8GBZ3</accession>
<dbReference type="InterPro" id="IPR050931">
    <property type="entry name" value="Mito_Protein_Transport_Metaxin"/>
</dbReference>
<dbReference type="CDD" id="cd00299">
    <property type="entry name" value="GST_C_family"/>
    <property type="match status" value="1"/>
</dbReference>
<protein>
    <submittedName>
        <fullName evidence="3">Glutathione S-transferase</fullName>
    </submittedName>
</protein>
<dbReference type="Proteomes" id="UP001520878">
    <property type="component" value="Unassembled WGS sequence"/>
</dbReference>
<evidence type="ECO:0000313" key="4">
    <source>
        <dbReference type="Proteomes" id="UP001520878"/>
    </source>
</evidence>
<dbReference type="PANTHER" id="PTHR12289">
    <property type="entry name" value="METAXIN RELATED"/>
    <property type="match status" value="1"/>
</dbReference>
<gene>
    <name evidence="3" type="ORF">LJ739_17675</name>
</gene>
<dbReference type="InterPro" id="IPR004046">
    <property type="entry name" value="GST_C"/>
</dbReference>
<organism evidence="3 4">
    <name type="scientific">Fluctibacter halophilus</name>
    <dbReference type="NCBI Taxonomy" id="226011"/>
    <lineage>
        <taxon>Bacteria</taxon>
        <taxon>Pseudomonadati</taxon>
        <taxon>Pseudomonadota</taxon>
        <taxon>Gammaproteobacteria</taxon>
        <taxon>Alteromonadales</taxon>
        <taxon>Alteromonadaceae</taxon>
        <taxon>Fluctibacter</taxon>
    </lineage>
</organism>
<feature type="domain" description="GST N-terminal" evidence="1">
    <location>
        <begin position="2"/>
        <end position="81"/>
    </location>
</feature>
<evidence type="ECO:0000259" key="1">
    <source>
        <dbReference type="PROSITE" id="PS50404"/>
    </source>
</evidence>
<keyword evidence="4" id="KW-1185">Reference proteome</keyword>